<dbReference type="PANTHER" id="PTHR30535">
    <property type="entry name" value="VITAMIN B12-BINDING PROTEIN"/>
    <property type="match status" value="1"/>
</dbReference>
<dbReference type="InterPro" id="IPR050902">
    <property type="entry name" value="ABC_Transporter_SBP"/>
</dbReference>
<evidence type="ECO:0000256" key="1">
    <source>
        <dbReference type="ARBA" id="ARBA00022729"/>
    </source>
</evidence>
<dbReference type="Gene3D" id="3.40.50.1980">
    <property type="entry name" value="Nitrogenase molybdenum iron protein domain"/>
    <property type="match status" value="2"/>
</dbReference>
<reference evidence="4 5" key="1">
    <citation type="submission" date="2017-06" db="EMBL/GenBank/DDBJ databases">
        <authorList>
            <person name="Kim H.J."/>
            <person name="Triplett B.A."/>
        </authorList>
    </citation>
    <scope>NUCLEOTIDE SEQUENCE [LARGE SCALE GENOMIC DNA]</scope>
    <source>
        <strain evidence="4 5">U15</strain>
    </source>
</reference>
<dbReference type="Proteomes" id="UP000198284">
    <property type="component" value="Unassembled WGS sequence"/>
</dbReference>
<evidence type="ECO:0000313" key="5">
    <source>
        <dbReference type="Proteomes" id="UP000198284"/>
    </source>
</evidence>
<dbReference type="SUPFAM" id="SSF53807">
    <property type="entry name" value="Helical backbone' metal receptor"/>
    <property type="match status" value="1"/>
</dbReference>
<protein>
    <submittedName>
        <fullName evidence="4">Iron complex transport system substrate-binding protein</fullName>
    </submittedName>
</protein>
<dbReference type="CDD" id="cd01144">
    <property type="entry name" value="BtuF"/>
    <property type="match status" value="1"/>
</dbReference>
<dbReference type="EMBL" id="FZOT01000005">
    <property type="protein sequence ID" value="SNS71347.1"/>
    <property type="molecule type" value="Genomic_DNA"/>
</dbReference>
<keyword evidence="1 2" id="KW-0732">Signal</keyword>
<name>A0A239GQD5_9BURK</name>
<sequence>MTCWFHRCAAILLAVAALPALAEVSARDDAGNEVRLAQPARRVVSLSPHATELLFAASAGERIVGAVDYSDYPPAARRIPRVGDNQHLDIERILALKPDLLVAWLHGAAAKQLDSLRRLGIPIFQSEPRRLADIPDSVARLGALLGTDAQAKAAAGGMQGQIERLTRDYGAKPKVRVFYQVWERPLYTLNGQHIVSDAIRLCGGENVFGGLSVIAPMVSAEAVLLENPEAIISADKKDRGAISLEHWKQYPGLTAARRGNLFILDADEINRAGPRMIDAAGVLCNKLELARSRRKDVPPR</sequence>
<dbReference type="InterPro" id="IPR002491">
    <property type="entry name" value="ABC_transptr_periplasmic_BD"/>
</dbReference>
<dbReference type="InterPro" id="IPR054828">
    <property type="entry name" value="Vit_B12_bind_prot"/>
</dbReference>
<dbReference type="PROSITE" id="PS50983">
    <property type="entry name" value="FE_B12_PBP"/>
    <property type="match status" value="1"/>
</dbReference>
<proteinExistence type="predicted"/>
<dbReference type="OrthoDB" id="6495095at2"/>
<keyword evidence="5" id="KW-1185">Reference proteome</keyword>
<dbReference type="AlphaFoldDB" id="A0A239GQD5"/>
<feature type="signal peptide" evidence="2">
    <location>
        <begin position="1"/>
        <end position="22"/>
    </location>
</feature>
<accession>A0A239GQD5</accession>
<evidence type="ECO:0000259" key="3">
    <source>
        <dbReference type="PROSITE" id="PS50983"/>
    </source>
</evidence>
<dbReference type="NCBIfam" id="NF038402">
    <property type="entry name" value="TroA_like"/>
    <property type="match status" value="1"/>
</dbReference>
<dbReference type="RefSeq" id="WP_089399291.1">
    <property type="nucleotide sequence ID" value="NZ_FZOT01000005.1"/>
</dbReference>
<organism evidence="4 5">
    <name type="scientific">Noviherbaspirillum humi</name>
    <dbReference type="NCBI Taxonomy" id="1688639"/>
    <lineage>
        <taxon>Bacteria</taxon>
        <taxon>Pseudomonadati</taxon>
        <taxon>Pseudomonadota</taxon>
        <taxon>Betaproteobacteria</taxon>
        <taxon>Burkholderiales</taxon>
        <taxon>Oxalobacteraceae</taxon>
        <taxon>Noviherbaspirillum</taxon>
    </lineage>
</organism>
<dbReference type="Pfam" id="PF01497">
    <property type="entry name" value="Peripla_BP_2"/>
    <property type="match status" value="1"/>
</dbReference>
<dbReference type="PANTHER" id="PTHR30535:SF34">
    <property type="entry name" value="MOLYBDATE-BINDING PROTEIN MOLA"/>
    <property type="match status" value="1"/>
</dbReference>
<evidence type="ECO:0000313" key="4">
    <source>
        <dbReference type="EMBL" id="SNS71347.1"/>
    </source>
</evidence>
<feature type="chain" id="PRO_5012037315" evidence="2">
    <location>
        <begin position="23"/>
        <end position="300"/>
    </location>
</feature>
<feature type="domain" description="Fe/B12 periplasmic-binding" evidence="3">
    <location>
        <begin position="42"/>
        <end position="294"/>
    </location>
</feature>
<evidence type="ECO:0000256" key="2">
    <source>
        <dbReference type="SAM" id="SignalP"/>
    </source>
</evidence>
<gene>
    <name evidence="4" type="ORF">SAMN06265795_105145</name>
</gene>